<dbReference type="CDD" id="cd00170">
    <property type="entry name" value="SEC14"/>
    <property type="match status" value="1"/>
</dbReference>
<dbReference type="SUPFAM" id="SSF46966">
    <property type="entry name" value="Spectrin repeat"/>
    <property type="match status" value="1"/>
</dbReference>
<feature type="non-terminal residue" evidence="2">
    <location>
        <position position="1"/>
    </location>
</feature>
<dbReference type="PANTHER" id="PTHR45845:SF4">
    <property type="entry name" value="PLECKSTRIN HOMOLOGY DOMAIN CONTAINING, FAMILY G (WITH RHOGEF DOMAIN) MEMBER 4"/>
    <property type="match status" value="1"/>
</dbReference>
<dbReference type="PANTHER" id="PTHR45845">
    <property type="entry name" value="RHO GUANINE NUCLEOTIDE EXCHANGE FACTOR-RELATED"/>
    <property type="match status" value="1"/>
</dbReference>
<dbReference type="InterPro" id="IPR036865">
    <property type="entry name" value="CRAL-TRIO_dom_sf"/>
</dbReference>
<evidence type="ECO:0000313" key="2">
    <source>
        <dbReference type="EMBL" id="GLD51103.1"/>
    </source>
</evidence>
<name>A0AAD3MB27_LATJO</name>
<sequence length="443" mass="48469">TSGSVTTPVPVLAATTASSTSGPCPRRTLACRLATIIANGAAGGVGDNPQNPLSMAWLDSVNREREQRGKRPGWRSAVSSRSGGVFRVPWDLVYHIHQRPDCLKGSKGVLCGMETCLSSESPPAQSEVRLSTGPSRTQPEEPAPTVPVELTQSSQSTQSSRSSFYSVSSGALPGTRDRSGRALLTVCTWNSVWSNPDCDRPELLRLLLYYTSALRKEVRALGLTVLVDARRAAPVPALFSALRSLQENTPGSIHAVLLLVNKDSSLRLDKPAAPQVEVLSSLKSVQKHVELQQLPAEFGGSLSFSQSSWISFRSRVEQLTNQCEDVINLLQKTINILQSTPLPAAAEDAELLLSRYKAVMRSILEDGRLVRLQQEGGASLSRLRREESGISMTEEYRVEVETVSSLYDQVDELLHRLVTLSNSRTQELNFILDFRNLEQGFTE</sequence>
<protein>
    <submittedName>
        <fullName evidence="2">Uncharacterized protein</fullName>
    </submittedName>
</protein>
<reference evidence="2" key="1">
    <citation type="submission" date="2022-08" db="EMBL/GenBank/DDBJ databases">
        <title>Genome sequencing of akame (Lates japonicus).</title>
        <authorList>
            <person name="Hashiguchi Y."/>
            <person name="Takahashi H."/>
        </authorList>
    </citation>
    <scope>NUCLEOTIDE SEQUENCE</scope>
    <source>
        <strain evidence="2">Kochi</strain>
    </source>
</reference>
<dbReference type="InterPro" id="IPR001251">
    <property type="entry name" value="CRAL-TRIO_dom"/>
</dbReference>
<accession>A0AAD3MB27</accession>
<dbReference type="SUPFAM" id="SSF52087">
    <property type="entry name" value="CRAL/TRIO domain"/>
    <property type="match status" value="1"/>
</dbReference>
<evidence type="ECO:0000256" key="1">
    <source>
        <dbReference type="SAM" id="MobiDB-lite"/>
    </source>
</evidence>
<feature type="compositionally biased region" description="Low complexity" evidence="1">
    <location>
        <begin position="152"/>
        <end position="169"/>
    </location>
</feature>
<dbReference type="InterPro" id="IPR052231">
    <property type="entry name" value="Rho_GEF_signaling-related"/>
</dbReference>
<comment type="caution">
    <text evidence="2">The sequence shown here is derived from an EMBL/GenBank/DDBJ whole genome shotgun (WGS) entry which is preliminary data.</text>
</comment>
<proteinExistence type="predicted"/>
<evidence type="ECO:0000313" key="3">
    <source>
        <dbReference type="Proteomes" id="UP001279410"/>
    </source>
</evidence>
<dbReference type="AlphaFoldDB" id="A0AAD3MB27"/>
<gene>
    <name evidence="2" type="ORF">AKAME5_002807600</name>
</gene>
<dbReference type="Gene3D" id="1.20.58.60">
    <property type="match status" value="1"/>
</dbReference>
<dbReference type="Proteomes" id="UP001279410">
    <property type="component" value="Unassembled WGS sequence"/>
</dbReference>
<organism evidence="2 3">
    <name type="scientific">Lates japonicus</name>
    <name type="common">Japanese lates</name>
    <dbReference type="NCBI Taxonomy" id="270547"/>
    <lineage>
        <taxon>Eukaryota</taxon>
        <taxon>Metazoa</taxon>
        <taxon>Chordata</taxon>
        <taxon>Craniata</taxon>
        <taxon>Vertebrata</taxon>
        <taxon>Euteleostomi</taxon>
        <taxon>Actinopterygii</taxon>
        <taxon>Neopterygii</taxon>
        <taxon>Teleostei</taxon>
        <taxon>Neoteleostei</taxon>
        <taxon>Acanthomorphata</taxon>
        <taxon>Carangaria</taxon>
        <taxon>Carangaria incertae sedis</taxon>
        <taxon>Centropomidae</taxon>
        <taxon>Lates</taxon>
    </lineage>
</organism>
<feature type="non-terminal residue" evidence="2">
    <location>
        <position position="443"/>
    </location>
</feature>
<keyword evidence="3" id="KW-1185">Reference proteome</keyword>
<feature type="compositionally biased region" description="Polar residues" evidence="1">
    <location>
        <begin position="117"/>
        <end position="137"/>
    </location>
</feature>
<feature type="region of interest" description="Disordered" evidence="1">
    <location>
        <begin position="117"/>
        <end position="175"/>
    </location>
</feature>
<dbReference type="EMBL" id="BRZM01003628">
    <property type="protein sequence ID" value="GLD51103.1"/>
    <property type="molecule type" value="Genomic_DNA"/>
</dbReference>